<evidence type="ECO:0000313" key="4">
    <source>
        <dbReference type="EMBL" id="ONK28127.1"/>
    </source>
</evidence>
<feature type="transmembrane region" description="Helical" evidence="2">
    <location>
        <begin position="21"/>
        <end position="38"/>
    </location>
</feature>
<dbReference type="Pfam" id="PF04650">
    <property type="entry name" value="YSIRK_signal"/>
    <property type="match status" value="1"/>
</dbReference>
<comment type="caution">
    <text evidence="4">The sequence shown here is derived from an EMBL/GenBank/DDBJ whole genome shotgun (WGS) entry which is preliminary data.</text>
</comment>
<dbReference type="Proteomes" id="UP000188600">
    <property type="component" value="Unassembled WGS sequence"/>
</dbReference>
<proteinExistence type="predicted"/>
<keyword evidence="2" id="KW-1133">Transmembrane helix</keyword>
<dbReference type="RefSeq" id="WP_077063923.1">
    <property type="nucleotide sequence ID" value="NZ_MSPT01000006.1"/>
</dbReference>
<evidence type="ECO:0000313" key="5">
    <source>
        <dbReference type="Proteomes" id="UP000188600"/>
    </source>
</evidence>
<name>A0AB36JN41_9STRE</name>
<evidence type="ECO:0000256" key="2">
    <source>
        <dbReference type="SAM" id="Phobius"/>
    </source>
</evidence>
<keyword evidence="1" id="KW-0732">Signal</keyword>
<protein>
    <recommendedName>
        <fullName evidence="3">YSIRK Gram-positive signal peptide domain-containing protein</fullName>
    </recommendedName>
</protein>
<evidence type="ECO:0000256" key="1">
    <source>
        <dbReference type="ARBA" id="ARBA00022729"/>
    </source>
</evidence>
<dbReference type="InterPro" id="IPR005877">
    <property type="entry name" value="YSIRK_signal_dom"/>
</dbReference>
<keyword evidence="2" id="KW-0472">Membrane</keyword>
<dbReference type="EMBL" id="MSPT01000006">
    <property type="protein sequence ID" value="ONK28127.1"/>
    <property type="molecule type" value="Genomic_DNA"/>
</dbReference>
<accession>A0AB36JN41</accession>
<reference evidence="4 5" key="1">
    <citation type="submission" date="2016-12" db="EMBL/GenBank/DDBJ databases">
        <authorList>
            <person name="Gulvik C.A."/>
        </authorList>
    </citation>
    <scope>NUCLEOTIDE SEQUENCE [LARGE SCALE GENOMIC DNA]</scope>
    <source>
        <strain evidence="4 5">12-5291</strain>
    </source>
</reference>
<gene>
    <name evidence="4" type="ORF">BVE86_03755</name>
</gene>
<sequence>MNRQDKNDQKLYHYSIRKRSWGVGSVVVGVFLAGMLQAPTVLANSETVEGAVPPVIVEQPQADSGGGNYI</sequence>
<keyword evidence="2" id="KW-0812">Transmembrane</keyword>
<organism evidence="4 5">
    <name type="scientific">Streptococcus azizii</name>
    <dbReference type="NCBI Taxonomy" id="1579424"/>
    <lineage>
        <taxon>Bacteria</taxon>
        <taxon>Bacillati</taxon>
        <taxon>Bacillota</taxon>
        <taxon>Bacilli</taxon>
        <taxon>Lactobacillales</taxon>
        <taxon>Streptococcaceae</taxon>
        <taxon>Streptococcus</taxon>
    </lineage>
</organism>
<feature type="domain" description="YSIRK Gram-positive signal peptide" evidence="3">
    <location>
        <begin position="10"/>
        <end position="32"/>
    </location>
</feature>
<evidence type="ECO:0000259" key="3">
    <source>
        <dbReference type="Pfam" id="PF04650"/>
    </source>
</evidence>
<dbReference type="NCBIfam" id="TIGR01168">
    <property type="entry name" value="YSIRK_signal"/>
    <property type="match status" value="1"/>
</dbReference>
<dbReference type="AlphaFoldDB" id="A0AB36JN41"/>